<dbReference type="EMBL" id="KV417609">
    <property type="protein sequence ID" value="KZP15028.1"/>
    <property type="molecule type" value="Genomic_DNA"/>
</dbReference>
<name>A0A166DSN8_9AGAM</name>
<evidence type="ECO:0000313" key="1">
    <source>
        <dbReference type="EMBL" id="KZP15028.1"/>
    </source>
</evidence>
<protein>
    <submittedName>
        <fullName evidence="1">Uncharacterized protein</fullName>
    </submittedName>
</protein>
<dbReference type="Proteomes" id="UP000076532">
    <property type="component" value="Unassembled WGS sequence"/>
</dbReference>
<sequence>MEGVMHMLWIARMHCGRESSFSPHDTLASQSHVHPLPLALSAYLFHYSRATVIYLFAGGR</sequence>
<evidence type="ECO:0000313" key="2">
    <source>
        <dbReference type="EMBL" id="KZP33346.1"/>
    </source>
</evidence>
<feature type="non-terminal residue" evidence="1">
    <location>
        <position position="60"/>
    </location>
</feature>
<reference evidence="1 3" key="1">
    <citation type="journal article" date="2016" name="Mol. Biol. Evol.">
        <title>Comparative Genomics of Early-Diverging Mushroom-Forming Fungi Provides Insights into the Origins of Lignocellulose Decay Capabilities.</title>
        <authorList>
            <person name="Nagy L.G."/>
            <person name="Riley R."/>
            <person name="Tritt A."/>
            <person name="Adam C."/>
            <person name="Daum C."/>
            <person name="Floudas D."/>
            <person name="Sun H."/>
            <person name="Yadav J.S."/>
            <person name="Pangilinan J."/>
            <person name="Larsson K.H."/>
            <person name="Matsuura K."/>
            <person name="Barry K."/>
            <person name="Labutti K."/>
            <person name="Kuo R."/>
            <person name="Ohm R.A."/>
            <person name="Bhattacharya S.S."/>
            <person name="Shirouzu T."/>
            <person name="Yoshinaga Y."/>
            <person name="Martin F.M."/>
            <person name="Grigoriev I.V."/>
            <person name="Hibbett D.S."/>
        </authorList>
    </citation>
    <scope>NUCLEOTIDE SEQUENCE [LARGE SCALE GENOMIC DNA]</scope>
    <source>
        <strain evidence="1 3">CBS 109695</strain>
    </source>
</reference>
<accession>A0A166DSN8</accession>
<evidence type="ECO:0000313" key="3">
    <source>
        <dbReference type="Proteomes" id="UP000076532"/>
    </source>
</evidence>
<dbReference type="EMBL" id="KV417483">
    <property type="protein sequence ID" value="KZP33346.1"/>
    <property type="molecule type" value="Genomic_DNA"/>
</dbReference>
<proteinExistence type="predicted"/>
<organism evidence="1 3">
    <name type="scientific">Athelia psychrophila</name>
    <dbReference type="NCBI Taxonomy" id="1759441"/>
    <lineage>
        <taxon>Eukaryota</taxon>
        <taxon>Fungi</taxon>
        <taxon>Dikarya</taxon>
        <taxon>Basidiomycota</taxon>
        <taxon>Agaricomycotina</taxon>
        <taxon>Agaricomycetes</taxon>
        <taxon>Agaricomycetidae</taxon>
        <taxon>Atheliales</taxon>
        <taxon>Atheliaceae</taxon>
        <taxon>Athelia</taxon>
    </lineage>
</organism>
<keyword evidence="3" id="KW-1185">Reference proteome</keyword>
<gene>
    <name evidence="2" type="ORF">FIBSPDRAFT_847991</name>
    <name evidence="1" type="ORF">FIBSPDRAFT_867646</name>
</gene>
<dbReference type="AlphaFoldDB" id="A0A166DSN8"/>